<sequence>MATYLVLLFTDRHKNTNNNYKKVFMIKRQKWGRPPKIDSDKRTLRVRVSFTADEYQKLKARCHASGVAKISELVRAIALNEKKIDSKPAIRHVELIHWLAQLNRLAADINEFILECRLHLHSDEVKNNHSKNVLILQKIQSVYKLLIDISGVAHAEGKHDR</sequence>
<evidence type="ECO:0000313" key="2">
    <source>
        <dbReference type="Proteomes" id="UP001204061"/>
    </source>
</evidence>
<evidence type="ECO:0000313" key="1">
    <source>
        <dbReference type="EMBL" id="MCR4446780.1"/>
    </source>
</evidence>
<dbReference type="Pfam" id="PF21983">
    <property type="entry name" value="NikA-like"/>
    <property type="match status" value="1"/>
</dbReference>
<reference evidence="1" key="1">
    <citation type="submission" date="2022-08" db="EMBL/GenBank/DDBJ databases">
        <title>A global survey of hypervirulent Aeromonas hydrophila identified this emerging pathogen in farmed fish in the lower Mekong River basin.</title>
        <authorList>
            <person name="Xu T."/>
            <person name="Rasmussen-Ivey C.R."/>
            <person name="Moen F.S."/>
            <person name="Fernandez Bravo A."/>
            <person name="Lamy B."/>
            <person name="Beaz-Hidalgo R."/>
            <person name="Khan C.D."/>
            <person name="Castro Escarpulli G."/>
            <person name="Yasin I.S.M."/>
            <person name="Figueras M.J."/>
            <person name="Azzam Sayuti M."/>
            <person name="Karim M.M."/>
            <person name="Alam K.M."/>
            <person name="Le T.T.T."/>
            <person name="Thao N.H.P."/>
            <person name="Addo S."/>
            <person name="Duodu S."/>
            <person name="Ali S."/>
            <person name="Mey S."/>
            <person name="Somony T."/>
            <person name="Liles M.R."/>
        </authorList>
    </citation>
    <scope>NUCLEOTIDE SEQUENCE</scope>
    <source>
        <strain evidence="1">0.14</strain>
    </source>
</reference>
<dbReference type="EMBL" id="JANLFC010000001">
    <property type="protein sequence ID" value="MCR4446780.1"/>
    <property type="molecule type" value="Genomic_DNA"/>
</dbReference>
<dbReference type="Proteomes" id="UP001204061">
    <property type="component" value="Unassembled WGS sequence"/>
</dbReference>
<gene>
    <name evidence="1" type="ORF">NS965_00035</name>
</gene>
<accession>A0AAW5M8N3</accession>
<dbReference type="InterPro" id="IPR053842">
    <property type="entry name" value="NikA-like"/>
</dbReference>
<dbReference type="AlphaFoldDB" id="A0AAW5M8N3"/>
<proteinExistence type="predicted"/>
<protein>
    <recommendedName>
        <fullName evidence="3">Mobilization protein</fullName>
    </recommendedName>
</protein>
<comment type="caution">
    <text evidence="1">The sequence shown here is derived from an EMBL/GenBank/DDBJ whole genome shotgun (WGS) entry which is preliminary data.</text>
</comment>
<organism evidence="1 2">
    <name type="scientific">Aeromonas veronii</name>
    <dbReference type="NCBI Taxonomy" id="654"/>
    <lineage>
        <taxon>Bacteria</taxon>
        <taxon>Pseudomonadati</taxon>
        <taxon>Pseudomonadota</taxon>
        <taxon>Gammaproteobacteria</taxon>
        <taxon>Aeromonadales</taxon>
        <taxon>Aeromonadaceae</taxon>
        <taxon>Aeromonas</taxon>
    </lineage>
</organism>
<name>A0AAW5M8N3_AERVE</name>
<dbReference type="RefSeq" id="WP_257724778.1">
    <property type="nucleotide sequence ID" value="NZ_JAAKIV010000014.1"/>
</dbReference>
<evidence type="ECO:0008006" key="3">
    <source>
        <dbReference type="Google" id="ProtNLM"/>
    </source>
</evidence>